<dbReference type="PANTHER" id="PTHR10687:SF2">
    <property type="entry name" value="SECRETORY CARRIER-ASSOCIATED MEMBRANE PROTEIN"/>
    <property type="match status" value="1"/>
</dbReference>
<evidence type="ECO:0000256" key="3">
    <source>
        <dbReference type="ARBA" id="ARBA00022989"/>
    </source>
</evidence>
<feature type="region of interest" description="Disordered" evidence="6">
    <location>
        <begin position="1"/>
        <end position="57"/>
    </location>
</feature>
<keyword evidence="3 5" id="KW-1133">Transmembrane helix</keyword>
<protein>
    <recommendedName>
        <fullName evidence="5">Secretory carrier-associated membrane protein</fullName>
        <shortName evidence="5">Secretory carrier membrane protein</shortName>
    </recommendedName>
</protein>
<evidence type="ECO:0000256" key="6">
    <source>
        <dbReference type="SAM" id="MobiDB-lite"/>
    </source>
</evidence>
<feature type="transmembrane region" description="Helical" evidence="5">
    <location>
        <begin position="155"/>
        <end position="178"/>
    </location>
</feature>
<feature type="compositionally biased region" description="Polar residues" evidence="6">
    <location>
        <begin position="21"/>
        <end position="34"/>
    </location>
</feature>
<keyword evidence="2 5" id="KW-0812">Transmembrane</keyword>
<dbReference type="GO" id="GO:0015031">
    <property type="term" value="P:protein transport"/>
    <property type="evidence" value="ECO:0007669"/>
    <property type="project" value="InterPro"/>
</dbReference>
<feature type="compositionally biased region" description="Polar residues" evidence="6">
    <location>
        <begin position="70"/>
        <end position="87"/>
    </location>
</feature>
<keyword evidence="4 5" id="KW-0472">Membrane</keyword>
<evidence type="ECO:0000256" key="1">
    <source>
        <dbReference type="ARBA" id="ARBA00004141"/>
    </source>
</evidence>
<evidence type="ECO:0000256" key="5">
    <source>
        <dbReference type="RuleBase" id="RU363122"/>
    </source>
</evidence>
<name>A0A6B2EI76_9DIPT</name>
<feature type="transmembrane region" description="Helical" evidence="5">
    <location>
        <begin position="259"/>
        <end position="286"/>
    </location>
</feature>
<dbReference type="GO" id="GO:0032588">
    <property type="term" value="C:trans-Golgi network membrane"/>
    <property type="evidence" value="ECO:0007669"/>
    <property type="project" value="TreeGrafter"/>
</dbReference>
<evidence type="ECO:0000256" key="2">
    <source>
        <dbReference type="ARBA" id="ARBA00022692"/>
    </source>
</evidence>
<proteinExistence type="inferred from homology"/>
<dbReference type="PANTHER" id="PTHR10687">
    <property type="entry name" value="SECRETORY CARRIER-ASSOCIATED MEMBRANE PROTEIN SCAMP"/>
    <property type="match status" value="1"/>
</dbReference>
<dbReference type="Pfam" id="PF04144">
    <property type="entry name" value="SCAMP"/>
    <property type="match status" value="1"/>
</dbReference>
<dbReference type="GO" id="GO:0055038">
    <property type="term" value="C:recycling endosome membrane"/>
    <property type="evidence" value="ECO:0007669"/>
    <property type="project" value="TreeGrafter"/>
</dbReference>
<feature type="transmembrane region" description="Helical" evidence="5">
    <location>
        <begin position="216"/>
        <end position="239"/>
    </location>
</feature>
<dbReference type="AlphaFoldDB" id="A0A6B2EI76"/>
<feature type="transmembrane region" description="Helical" evidence="5">
    <location>
        <begin position="184"/>
        <end position="204"/>
    </location>
</feature>
<dbReference type="EMBL" id="GIFK01004360">
    <property type="protein sequence ID" value="NBJ62063.1"/>
    <property type="molecule type" value="Transcribed_RNA"/>
</dbReference>
<comment type="similarity">
    <text evidence="5">Belongs to the SCAMP family.</text>
</comment>
<comment type="subcellular location">
    <subcellularLocation>
        <location evidence="1 5">Membrane</location>
        <topology evidence="1 5">Multi-pass membrane protein</topology>
    </subcellularLocation>
</comment>
<dbReference type="InterPro" id="IPR007273">
    <property type="entry name" value="SCAMP"/>
</dbReference>
<organism evidence="7">
    <name type="scientific">Phlebotomus kandelakii</name>
    <dbReference type="NCBI Taxonomy" id="1109342"/>
    <lineage>
        <taxon>Eukaryota</taxon>
        <taxon>Metazoa</taxon>
        <taxon>Ecdysozoa</taxon>
        <taxon>Arthropoda</taxon>
        <taxon>Hexapoda</taxon>
        <taxon>Insecta</taxon>
        <taxon>Pterygota</taxon>
        <taxon>Neoptera</taxon>
        <taxon>Endopterygota</taxon>
        <taxon>Diptera</taxon>
        <taxon>Nematocera</taxon>
        <taxon>Psychodoidea</taxon>
        <taxon>Psychodidae</taxon>
        <taxon>Phlebotomus</taxon>
        <taxon>Larroussius</taxon>
    </lineage>
</organism>
<evidence type="ECO:0000256" key="4">
    <source>
        <dbReference type="ARBA" id="ARBA00023136"/>
    </source>
</evidence>
<sequence length="337" mass="38275">MSGFNDNIFGGQIDNPFADPSVQQVAHNTTNSQRGLEDYNPFEDDNPPKTQQPQRPVQIGQPAIVQPTNEATSAYSQQYTQPQITTEDLQRRQEELERKAAELERRERELRSNTEPVRRNNWPPLPEKCCFQPCFYHEIQVDIPSEFQRVVRHLYYVWIMYAGVMCVNIIGAMVLMIHDRDFSTFGLSILFAFLFTPASWLCWYRPAYKAFRNDSSFNFMVFFFVFFFQMVVTIIQTIGIPGMGTCGFIVALSQFDSSVGGIFVGLFLLLIAIGFGTCAAGDVMMLTKIHSIYRSSGASFAKAQAEFTTEFMRNPHVQQAATNAASAAVNSQMNNRY</sequence>
<accession>A0A6B2EI76</accession>
<feature type="region of interest" description="Disordered" evidence="6">
    <location>
        <begin position="70"/>
        <end position="92"/>
    </location>
</feature>
<reference evidence="7" key="1">
    <citation type="submission" date="2019-10" db="EMBL/GenBank/DDBJ databases">
        <title>Short sand fly seasons in Tbilisi, Georgia, hinder development of host immunity to saliva of the visceral leishmaniasis vector Phlebotomus kandelakii.</title>
        <authorList>
            <person name="Oliveira F."/>
            <person name="Giorgobiani E."/>
            <person name="Guimaraes-Costa A.B."/>
            <person name="Abdeladhim M."/>
            <person name="Oristian J."/>
            <person name="Tskhvaradze L."/>
            <person name="Tsertsvadze N."/>
            <person name="Zakalashvili M."/>
            <person name="Valenzuela J.G."/>
            <person name="Kamhawi S."/>
        </authorList>
    </citation>
    <scope>NUCLEOTIDE SEQUENCE</scope>
    <source>
        <strain evidence="7">Wild-capture in Tbilisi</strain>
        <tissue evidence="7">Salivary glands</tissue>
    </source>
</reference>
<evidence type="ECO:0000313" key="7">
    <source>
        <dbReference type="EMBL" id="NBJ62063.1"/>
    </source>
</evidence>
<keyword evidence="5" id="KW-0813">Transport</keyword>